<feature type="domain" description="Phosphatidic acid phosphatase type 2/haloperoxidase" evidence="8">
    <location>
        <begin position="527"/>
        <end position="678"/>
    </location>
</feature>
<comment type="caution">
    <text evidence="9">The sequence shown here is derived from an EMBL/GenBank/DDBJ whole genome shotgun (WGS) entry which is preliminary data.</text>
</comment>
<feature type="transmembrane region" description="Helical" evidence="7">
    <location>
        <begin position="130"/>
        <end position="149"/>
    </location>
</feature>
<feature type="transmembrane region" description="Helical" evidence="7">
    <location>
        <begin position="1434"/>
        <end position="1459"/>
    </location>
</feature>
<dbReference type="GO" id="GO:0046839">
    <property type="term" value="P:phospholipid dephosphorylation"/>
    <property type="evidence" value="ECO:0007669"/>
    <property type="project" value="TreeGrafter"/>
</dbReference>
<feature type="transmembrane region" description="Helical" evidence="7">
    <location>
        <begin position="234"/>
        <end position="252"/>
    </location>
</feature>
<feature type="transmembrane region" description="Helical" evidence="7">
    <location>
        <begin position="2082"/>
        <end position="2102"/>
    </location>
</feature>
<feature type="transmembrane region" description="Helical" evidence="7">
    <location>
        <begin position="435"/>
        <end position="456"/>
    </location>
</feature>
<feature type="transmembrane region" description="Helical" evidence="7">
    <location>
        <begin position="490"/>
        <end position="510"/>
    </location>
</feature>
<feature type="transmembrane region" description="Helical" evidence="7">
    <location>
        <begin position="1743"/>
        <end position="1761"/>
    </location>
</feature>
<dbReference type="InterPro" id="IPR036938">
    <property type="entry name" value="PAP2/HPO_sf"/>
</dbReference>
<keyword evidence="4 7" id="KW-1133">Transmembrane helix</keyword>
<dbReference type="GO" id="GO:0016020">
    <property type="term" value="C:membrane"/>
    <property type="evidence" value="ECO:0007669"/>
    <property type="project" value="UniProtKB-SubCell"/>
</dbReference>
<feature type="transmembrane region" description="Helical" evidence="7">
    <location>
        <begin position="1911"/>
        <end position="1931"/>
    </location>
</feature>
<feature type="transmembrane region" description="Helical" evidence="7">
    <location>
        <begin position="1884"/>
        <end position="1905"/>
    </location>
</feature>
<dbReference type="InterPro" id="IPR000326">
    <property type="entry name" value="PAP2/HPO"/>
</dbReference>
<evidence type="ECO:0000256" key="1">
    <source>
        <dbReference type="ARBA" id="ARBA00004141"/>
    </source>
</evidence>
<feature type="transmembrane region" description="Helical" evidence="7">
    <location>
        <begin position="2220"/>
        <end position="2238"/>
    </location>
</feature>
<dbReference type="Pfam" id="PF01569">
    <property type="entry name" value="PAP2"/>
    <property type="match status" value="5"/>
</dbReference>
<feature type="region of interest" description="Disordered" evidence="6">
    <location>
        <begin position="745"/>
        <end position="767"/>
    </location>
</feature>
<feature type="transmembrane region" description="Helical" evidence="7">
    <location>
        <begin position="75"/>
        <end position="94"/>
    </location>
</feature>
<comment type="subcellular location">
    <subcellularLocation>
        <location evidence="1">Membrane</location>
        <topology evidence="1">Multi-pass membrane protein</topology>
    </subcellularLocation>
</comment>
<feature type="transmembrane region" description="Helical" evidence="7">
    <location>
        <begin position="273"/>
        <end position="291"/>
    </location>
</feature>
<proteinExistence type="inferred from homology"/>
<feature type="transmembrane region" description="Helical" evidence="7">
    <location>
        <begin position="1781"/>
        <end position="1798"/>
    </location>
</feature>
<feature type="transmembrane region" description="Helical" evidence="7">
    <location>
        <begin position="1546"/>
        <end position="1561"/>
    </location>
</feature>
<feature type="transmembrane region" description="Helical" evidence="7">
    <location>
        <begin position="1581"/>
        <end position="1599"/>
    </location>
</feature>
<feature type="compositionally biased region" description="Basic and acidic residues" evidence="6">
    <location>
        <begin position="709"/>
        <end position="719"/>
    </location>
</feature>
<gene>
    <name evidence="9" type="ORF">P3T76_013937</name>
</gene>
<dbReference type="InterPro" id="IPR043216">
    <property type="entry name" value="PAP-like"/>
</dbReference>
<feature type="transmembrane region" description="Helical" evidence="7">
    <location>
        <begin position="594"/>
        <end position="611"/>
    </location>
</feature>
<feature type="transmembrane region" description="Helical" evidence="7">
    <location>
        <begin position="1845"/>
        <end position="1863"/>
    </location>
</feature>
<dbReference type="CDD" id="cd03390">
    <property type="entry name" value="PAP2_containing_1_like"/>
    <property type="match status" value="3"/>
</dbReference>
<evidence type="ECO:0000256" key="2">
    <source>
        <dbReference type="ARBA" id="ARBA00008816"/>
    </source>
</evidence>
<feature type="domain" description="Phosphatidic acid phosphatase type 2/haloperoxidase" evidence="8">
    <location>
        <begin position="1778"/>
        <end position="1929"/>
    </location>
</feature>
<dbReference type="PANTHER" id="PTHR10165:SF35">
    <property type="entry name" value="RE23632P"/>
    <property type="match status" value="1"/>
</dbReference>
<comment type="similarity">
    <text evidence="2">Belongs to the PA-phosphatase related phosphoesterase family.</text>
</comment>
<protein>
    <submittedName>
        <fullName evidence="9">PA-phosphatase related-family protein</fullName>
    </submittedName>
</protein>
<dbReference type="Proteomes" id="UP001259832">
    <property type="component" value="Unassembled WGS sequence"/>
</dbReference>
<feature type="domain" description="Phosphatidic acid phosphatase type 2/haloperoxidase" evidence="8">
    <location>
        <begin position="2120"/>
        <end position="2266"/>
    </location>
</feature>
<dbReference type="FunFam" id="1.20.144.10:FF:000055">
    <property type="entry name" value="Uncharacterized protein"/>
    <property type="match status" value="4"/>
</dbReference>
<sequence>MVANRNEKNSVVSGYHSMAPSPPSAPPMGLHLPTNRGMGNDQTEASDDAPISIAEAGAIRPPRGALHRFVRHYRVLEFGSAVVMYLLALVFAKIDVHERPIPGIKVRLNATAVAWSLDPSIDEKKLSEQVPMSLLLALGIGLPVATNLIMNYMLPSVCQVRVIAHDTRDFLLSLFQSVGLAMFLTQFTKNITGRFRPSFYDMCKWNHDVVWDGVTNLCTDTAGEKEGRKSFPSGHASFAWASMLVLALYLLGRSRLNAENRSNSTLRGGKKSLMLFVCCAPVLLAAWISITRCIDNWHHYSDILAGSVIGAVSALFAFNYNYGSVFSYDSAGLPLEEIHERRMAKNARDEQQADQEPTRRPPMLKLMSSEYIVDLSSHHMPCEVAPSTFDVPRTDFLPAMTPPPTTSTVWKPHEEDDANVQRPKRWQRLLCKYRVAEFGCTLVMFLVAKSFTLMAVNNRPIPRIEIRLNSTTTIYARDPTMDEKKLREQVPMWSLIVFGVSVPILTNLLLNYVLPKFRNVRVIPHDVRDFLLSLVQGITMSTLLTQFTKHVTGRFRPSFYDMCGWDYDAVWDGVTNLCTDAAGEREGRKSFPSGHASFAWVTMLLLTLYLLGRSRLNCKSRSASSVRGGTKALKLFLCFAPCLASSWVAITRSIDNWHHYSDILAGSIIGAIAACMAYSYNYGSIFCSEYAGLPFEAVHEKLKSESASDDFHEAQEKMESQSTRVSNSQRKADLVSVLKLRHLQKERHVRSSHRKKRKRSKRHGKRHERCTPAFFRDRVPESQQLLEPLLTSWFDVDNLAQAALPSTWRQPCMTVGHRYHEIGETLKALDVEDEESVNSVIKIRLRRSGTQVFAAQRAIYNKMVALSSDDRKTRLTSRDKGVKMTLKEFGLAYRPIATLETIDKSFRNKRGLKRHKEVNNEVRDSAYGDFIKATKSSIAGFFAALKRGDKTEFPNLKFKSKFAASNSIEIHSRAIKVVEQDARTALRFYARFFGFAKNDGIVVHEEFPPLMMSREGDYYICVPRLRTFHETKLNRCTYDPDGREHSCKRGHRNVLPPGLDVSEHMKEAADTIALTRMDLTAERVWKQLRADFYPDTLMLVQHGLTREQVIRRVNQTRRSHFGADLRRVVEVPPLSLVPGTNLPFFHFFRSYMSGSTLERLVGWAHPALMKLLKYKRTTLFLDGTFRCVPNFFYQSTRCVNDLHQKLSCWLSENYKVVLLPSFQTQEMVAKNIEEVASDATPATVSETDNAATKTRKIRSPTARALMAQAHFKFKQLLNCGVIKENLGGSRVFRCGSCHAVLDRDVSAAKNILHENATFVSKTTFTSRHWTVATRWQTLRPAQRLCPARRNGNGCFASIGSSNMFLPSFCTFLRENLASGCKYTTRDSDELVLGALPRIEMRLNSTTSIWARDPDIDQEKLPEQVKPTVSGVFNVILLSVPMYMLIIVSLAIAIVINLSINYVFPTFIKIRIIAHDFRDFLLSLGQAITLSTFLVNFMKNMAGRFRPCFYAMCGWNYDVVWDGITDLCTIKDGDDEGRRSFPSGHSSFAWSVMGVLTLYLLGRARLTGGEQSHSIIQEGMRAFKLFICFVPCLGAAWVAITRSTDNRHHYSDIVTGSVIGAAAACITYSHNYGSIYGWELAGLPWETIHERRKSITSVAELPALAGTQSRPRSGGDKWERLARDYRVTEFAISVLMYGFALFFAKIQVAQREIPNIEVQLNATTSVWARDPTINNKEKAQQVPMIALIGIGVGAPIIINLFINYALPKFRRVRIIPHDTRDFFLTIVQSTSMATLLTQFTKNMTGRFRPCFYDMCKWNYEVIWDGVTNLCQNASGEKEGRKSFPSGHASFAFATMLVLTLYLLGRSSLNCENRSETMMRGGRKTLKLFLCFIPTFLAAWVGVTRTIDNWHHYADILAGSIIGAVSACLSYSYNYASIFHSQHAGVPLQGFHAASCKGKLNSNSMQRSAPTRKAISNAMLEMSDDDGDNVDEYTLMMGSSPEMSSTGEQYGARGNFARKLSEFRVLEFGCSLAMFSLALLFAIIPVQQRPIPNVEVRINSTMIVWSRDPTLNAKMHSEQVTTGALVFFGITIPVAANVLMNYVLPRFRMARLVPYDTRDFLLSLAQSTSMSELLTEFTKNLTGQFRPSFYDMCGWQYQVVWDGVTNLCTDPAGEKEARKSFPSGHASFAWSTMLLVTLYLLGRSRLNCNNRSESAIRGGRKMLKLMLCFIPSFVAAWVAITRSIDNWHHYSDILAGSIIGAVSACVAYSYNYGSVFSWNSAGVPRQECHIRARRRIHVNEP</sequence>
<evidence type="ECO:0000256" key="5">
    <source>
        <dbReference type="ARBA" id="ARBA00023136"/>
    </source>
</evidence>
<keyword evidence="10" id="KW-1185">Reference proteome</keyword>
<feature type="transmembrane region" description="Helical" evidence="7">
    <location>
        <begin position="170"/>
        <end position="188"/>
    </location>
</feature>
<dbReference type="EMBL" id="JASMQC010000038">
    <property type="protein sequence ID" value="KAK1930616.1"/>
    <property type="molecule type" value="Genomic_DNA"/>
</dbReference>
<name>A0AAD9G1Z6_9STRA</name>
<organism evidence="9 10">
    <name type="scientific">Phytophthora citrophthora</name>
    <dbReference type="NCBI Taxonomy" id="4793"/>
    <lineage>
        <taxon>Eukaryota</taxon>
        <taxon>Sar</taxon>
        <taxon>Stramenopiles</taxon>
        <taxon>Oomycota</taxon>
        <taxon>Peronosporomycetes</taxon>
        <taxon>Peronosporales</taxon>
        <taxon>Peronosporaceae</taxon>
        <taxon>Phytophthora</taxon>
    </lineage>
</organism>
<keyword evidence="5 7" id="KW-0472">Membrane</keyword>
<feature type="transmembrane region" description="Helical" evidence="7">
    <location>
        <begin position="2250"/>
        <end position="2268"/>
    </location>
</feature>
<feature type="domain" description="Phosphatidic acid phosphatase type 2/haloperoxidase" evidence="8">
    <location>
        <begin position="170"/>
        <end position="318"/>
    </location>
</feature>
<dbReference type="GO" id="GO:0006644">
    <property type="term" value="P:phospholipid metabolic process"/>
    <property type="evidence" value="ECO:0007669"/>
    <property type="project" value="InterPro"/>
</dbReference>
<feature type="region of interest" description="Disordered" evidence="6">
    <location>
        <begin position="1"/>
        <end position="46"/>
    </location>
</feature>
<feature type="compositionally biased region" description="Polar residues" evidence="6">
    <location>
        <begin position="720"/>
        <end position="729"/>
    </location>
</feature>
<evidence type="ECO:0000256" key="7">
    <source>
        <dbReference type="SAM" id="Phobius"/>
    </source>
</evidence>
<accession>A0AAD9G1Z6</accession>
<feature type="transmembrane region" description="Helical" evidence="7">
    <location>
        <begin position="1686"/>
        <end position="1703"/>
    </location>
</feature>
<evidence type="ECO:0000256" key="3">
    <source>
        <dbReference type="ARBA" id="ARBA00022692"/>
    </source>
</evidence>
<feature type="domain" description="Phosphatidic acid phosphatase type 2/haloperoxidase" evidence="8">
    <location>
        <begin position="1480"/>
        <end position="1627"/>
    </location>
</feature>
<evidence type="ECO:0000313" key="9">
    <source>
        <dbReference type="EMBL" id="KAK1930616.1"/>
    </source>
</evidence>
<reference evidence="9" key="1">
    <citation type="submission" date="2023-08" db="EMBL/GenBank/DDBJ databases">
        <title>Reference Genome Resource for the Citrus Pathogen Phytophthora citrophthora.</title>
        <authorList>
            <person name="Moller H."/>
            <person name="Coetzee B."/>
            <person name="Rose L.J."/>
            <person name="Van Niekerk J.M."/>
        </authorList>
    </citation>
    <scope>NUCLEOTIDE SEQUENCE</scope>
    <source>
        <strain evidence="9">STE-U-9442</strain>
    </source>
</reference>
<dbReference type="PANTHER" id="PTHR10165">
    <property type="entry name" value="LIPID PHOSPHATE PHOSPHATASE"/>
    <property type="match status" value="1"/>
</dbReference>
<dbReference type="Gene3D" id="1.20.144.10">
    <property type="entry name" value="Phosphatidic acid phosphatase type 2/haloperoxidase"/>
    <property type="match status" value="5"/>
</dbReference>
<evidence type="ECO:0000313" key="10">
    <source>
        <dbReference type="Proteomes" id="UP001259832"/>
    </source>
</evidence>
<feature type="transmembrane region" description="Helical" evidence="7">
    <location>
        <begin position="663"/>
        <end position="680"/>
    </location>
</feature>
<dbReference type="SMART" id="SM00014">
    <property type="entry name" value="acidPPc"/>
    <property type="match status" value="5"/>
</dbReference>
<evidence type="ECO:0000256" key="4">
    <source>
        <dbReference type="ARBA" id="ARBA00022989"/>
    </source>
</evidence>
<dbReference type="SUPFAM" id="SSF48317">
    <property type="entry name" value="Acid phosphatase/Vanadium-dependent haloperoxidase"/>
    <property type="match status" value="5"/>
</dbReference>
<evidence type="ECO:0000259" key="8">
    <source>
        <dbReference type="SMART" id="SM00014"/>
    </source>
</evidence>
<keyword evidence="3 7" id="KW-0812">Transmembrane</keyword>
<feature type="region of interest" description="Disordered" evidence="6">
    <location>
        <begin position="709"/>
        <end position="731"/>
    </location>
</feature>
<dbReference type="GO" id="GO:0008195">
    <property type="term" value="F:phosphatidate phosphatase activity"/>
    <property type="evidence" value="ECO:0007669"/>
    <property type="project" value="TreeGrafter"/>
</dbReference>
<feature type="transmembrane region" description="Helical" evidence="7">
    <location>
        <begin position="303"/>
        <end position="322"/>
    </location>
</feature>
<evidence type="ECO:0000256" key="6">
    <source>
        <dbReference type="SAM" id="MobiDB-lite"/>
    </source>
</evidence>
<feature type="transmembrane region" description="Helical" evidence="7">
    <location>
        <begin position="2023"/>
        <end position="2042"/>
    </location>
</feature>
<feature type="transmembrane region" description="Helical" evidence="7">
    <location>
        <begin position="632"/>
        <end position="651"/>
    </location>
</feature>